<dbReference type="AlphaFoldDB" id="A0A5B7H337"/>
<evidence type="ECO:0000313" key="2">
    <source>
        <dbReference type="EMBL" id="MPC63747.1"/>
    </source>
</evidence>
<accession>A0A5B7H337</accession>
<proteinExistence type="predicted"/>
<gene>
    <name evidence="2" type="ORF">E2C01_057850</name>
</gene>
<keyword evidence="3" id="KW-1185">Reference proteome</keyword>
<dbReference type="EMBL" id="VSRR010021215">
    <property type="protein sequence ID" value="MPC63747.1"/>
    <property type="molecule type" value="Genomic_DNA"/>
</dbReference>
<dbReference type="Proteomes" id="UP000324222">
    <property type="component" value="Unassembled WGS sequence"/>
</dbReference>
<protein>
    <submittedName>
        <fullName evidence="2">Uncharacterized protein</fullName>
    </submittedName>
</protein>
<evidence type="ECO:0000313" key="3">
    <source>
        <dbReference type="Proteomes" id="UP000324222"/>
    </source>
</evidence>
<comment type="caution">
    <text evidence="2">The sequence shown here is derived from an EMBL/GenBank/DDBJ whole genome shotgun (WGS) entry which is preliminary data.</text>
</comment>
<feature type="region of interest" description="Disordered" evidence="1">
    <location>
        <begin position="72"/>
        <end position="98"/>
    </location>
</feature>
<organism evidence="2 3">
    <name type="scientific">Portunus trituberculatus</name>
    <name type="common">Swimming crab</name>
    <name type="synonym">Neptunus trituberculatus</name>
    <dbReference type="NCBI Taxonomy" id="210409"/>
    <lineage>
        <taxon>Eukaryota</taxon>
        <taxon>Metazoa</taxon>
        <taxon>Ecdysozoa</taxon>
        <taxon>Arthropoda</taxon>
        <taxon>Crustacea</taxon>
        <taxon>Multicrustacea</taxon>
        <taxon>Malacostraca</taxon>
        <taxon>Eumalacostraca</taxon>
        <taxon>Eucarida</taxon>
        <taxon>Decapoda</taxon>
        <taxon>Pleocyemata</taxon>
        <taxon>Brachyura</taxon>
        <taxon>Eubrachyura</taxon>
        <taxon>Portunoidea</taxon>
        <taxon>Portunidae</taxon>
        <taxon>Portuninae</taxon>
        <taxon>Portunus</taxon>
    </lineage>
</organism>
<sequence length="112" mass="11964">MTDASLVSESNFTSEPANLICITSPLAPPETRLTSKNRVGGECPTKAALRGGGAGEVSMYFVMKSEALSKMRRQRRGPVALAEPRPQPLGRAAPPTLGDEEVRRTIISLLSL</sequence>
<reference evidence="2 3" key="1">
    <citation type="submission" date="2019-05" db="EMBL/GenBank/DDBJ databases">
        <title>Another draft genome of Portunus trituberculatus and its Hox gene families provides insights of decapod evolution.</title>
        <authorList>
            <person name="Jeong J.-H."/>
            <person name="Song I."/>
            <person name="Kim S."/>
            <person name="Choi T."/>
            <person name="Kim D."/>
            <person name="Ryu S."/>
            <person name="Kim W."/>
        </authorList>
    </citation>
    <scope>NUCLEOTIDE SEQUENCE [LARGE SCALE GENOMIC DNA]</scope>
    <source>
        <tissue evidence="2">Muscle</tissue>
    </source>
</reference>
<evidence type="ECO:0000256" key="1">
    <source>
        <dbReference type="SAM" id="MobiDB-lite"/>
    </source>
</evidence>
<name>A0A5B7H337_PORTR</name>